<accession>A0A6S6SML7</accession>
<evidence type="ECO:0000256" key="4">
    <source>
        <dbReference type="ARBA" id="ARBA00011738"/>
    </source>
</evidence>
<keyword evidence="5" id="KW-0285">Flavoprotein</keyword>
<sequence length="213" mass="25095">MQLFDMRKKYDRFSLSLQELDKNPIKQFEVWFEEALACDEIPEANIMQVATVSNTGVPSIRTLLLKSYDENGFVFYTNYESEKAKHIEENMNVTLLFFWYGLQRQVEITGVAHKVSQEESSEYFKSRPRGSQLGAWVSKQSSIIKDRSVLENKLKELESKFEGESLPLPFFWGGYRVVPSKIEFWQGRDDRLHDRFEYTKNKNNNFDIHRLAP</sequence>
<protein>
    <recommendedName>
        <fullName evidence="9">Pyridoxamine 5'-phosphate oxidase</fullName>
        <ecNumber evidence="9">1.4.3.5</ecNumber>
    </recommendedName>
</protein>
<name>A0A6S6SML7_9BACT</name>
<dbReference type="InterPro" id="IPR019576">
    <property type="entry name" value="Pyridoxamine_oxidase_dimer_C"/>
</dbReference>
<evidence type="ECO:0000256" key="8">
    <source>
        <dbReference type="ARBA" id="ARBA00023096"/>
    </source>
</evidence>
<feature type="binding site" evidence="11">
    <location>
        <position position="185"/>
    </location>
    <ligand>
        <name>FMN</name>
        <dbReference type="ChEBI" id="CHEBI:58210"/>
    </ligand>
</feature>
<dbReference type="EMBL" id="CACVAW010000023">
    <property type="protein sequence ID" value="CAA6806577.1"/>
    <property type="molecule type" value="Genomic_DNA"/>
</dbReference>
<feature type="binding site" evidence="10">
    <location>
        <position position="66"/>
    </location>
    <ligand>
        <name>substrate</name>
    </ligand>
</feature>
<dbReference type="HAMAP" id="MF_01629">
    <property type="entry name" value="PdxH"/>
    <property type="match status" value="1"/>
</dbReference>
<evidence type="ECO:0000256" key="9">
    <source>
        <dbReference type="NCBIfam" id="TIGR00558"/>
    </source>
</evidence>
<gene>
    <name evidence="14" type="ORF">HELGO_WM13637</name>
</gene>
<feature type="domain" description="Pyridoxamine 5'-phosphate oxidase N-terminal" evidence="12">
    <location>
        <begin position="40"/>
        <end position="158"/>
    </location>
</feature>
<dbReference type="Pfam" id="PF10590">
    <property type="entry name" value="PNP_phzG_C"/>
    <property type="match status" value="1"/>
</dbReference>
<dbReference type="UniPathway" id="UPA01068">
    <property type="reaction ID" value="UER00304"/>
</dbReference>
<feature type="binding site" evidence="11">
    <location>
        <begin position="140"/>
        <end position="141"/>
    </location>
    <ligand>
        <name>FMN</name>
        <dbReference type="ChEBI" id="CHEBI:58210"/>
    </ligand>
</feature>
<feature type="domain" description="Pyridoxine 5'-phosphate oxidase dimerisation C-terminal" evidence="13">
    <location>
        <begin position="172"/>
        <end position="213"/>
    </location>
</feature>
<proteinExistence type="inferred from homology"/>
<dbReference type="NCBIfam" id="TIGR00558">
    <property type="entry name" value="pdxH"/>
    <property type="match status" value="1"/>
</dbReference>
<evidence type="ECO:0000256" key="5">
    <source>
        <dbReference type="ARBA" id="ARBA00022630"/>
    </source>
</evidence>
<evidence type="ECO:0000256" key="2">
    <source>
        <dbReference type="ARBA" id="ARBA00005037"/>
    </source>
</evidence>
<evidence type="ECO:0000256" key="1">
    <source>
        <dbReference type="ARBA" id="ARBA00004738"/>
    </source>
</evidence>
<dbReference type="EC" id="1.4.3.5" evidence="9"/>
<dbReference type="InterPro" id="IPR012349">
    <property type="entry name" value="Split_barrel_FMN-bd"/>
</dbReference>
<feature type="binding site" evidence="11">
    <location>
        <begin position="61"/>
        <end position="66"/>
    </location>
    <ligand>
        <name>FMN</name>
        <dbReference type="ChEBI" id="CHEBI:58210"/>
    </ligand>
</feature>
<feature type="binding site" evidence="10">
    <location>
        <begin position="191"/>
        <end position="193"/>
    </location>
    <ligand>
        <name>substrate</name>
    </ligand>
</feature>
<dbReference type="AlphaFoldDB" id="A0A6S6SML7"/>
<dbReference type="Pfam" id="PF01243">
    <property type="entry name" value="PNPOx_N"/>
    <property type="match status" value="1"/>
</dbReference>
<feature type="binding site" evidence="10">
    <location>
        <position position="131"/>
    </location>
    <ligand>
        <name>substrate</name>
    </ligand>
</feature>
<dbReference type="InterPro" id="IPR019740">
    <property type="entry name" value="Pyridox_Oxase_CS"/>
</dbReference>
<dbReference type="InterPro" id="IPR000659">
    <property type="entry name" value="Pyridox_Oxase"/>
</dbReference>
<dbReference type="GO" id="GO:0008615">
    <property type="term" value="P:pyridoxine biosynthetic process"/>
    <property type="evidence" value="ECO:0007669"/>
    <property type="project" value="UniProtKB-UniRule"/>
</dbReference>
<feature type="binding site" evidence="11">
    <location>
        <position position="105"/>
    </location>
    <ligand>
        <name>FMN</name>
        <dbReference type="ChEBI" id="CHEBI:58210"/>
    </ligand>
</feature>
<dbReference type="GO" id="GO:0004733">
    <property type="term" value="F:pyridoxamine phosphate oxidase activity"/>
    <property type="evidence" value="ECO:0007669"/>
    <property type="project" value="UniProtKB-UniRule"/>
</dbReference>
<comment type="pathway">
    <text evidence="1">Cofactor metabolism; pyridoxal 5'-phosphate salvage; pyridoxal 5'-phosphate from pyridoxamine 5'-phosphate: step 1/1.</text>
</comment>
<evidence type="ECO:0000256" key="11">
    <source>
        <dbReference type="PIRSR" id="PIRSR000190-2"/>
    </source>
</evidence>
<evidence type="ECO:0000256" key="6">
    <source>
        <dbReference type="ARBA" id="ARBA00022643"/>
    </source>
</evidence>
<dbReference type="Gene3D" id="2.30.110.10">
    <property type="entry name" value="Electron Transport, Fmn-binding Protein, Chain A"/>
    <property type="match status" value="1"/>
</dbReference>
<evidence type="ECO:0000256" key="3">
    <source>
        <dbReference type="ARBA" id="ARBA00007301"/>
    </source>
</evidence>
<evidence type="ECO:0000313" key="14">
    <source>
        <dbReference type="EMBL" id="CAA6806577.1"/>
    </source>
</evidence>
<keyword evidence="7 14" id="KW-0560">Oxidoreductase</keyword>
<comment type="similarity">
    <text evidence="3">Belongs to the pyridoxamine 5'-phosphate oxidase family.</text>
</comment>
<feature type="binding site" evidence="10">
    <location>
        <position position="127"/>
    </location>
    <ligand>
        <name>substrate</name>
    </ligand>
</feature>
<feature type="binding site" evidence="11">
    <location>
        <begin position="76"/>
        <end position="77"/>
    </location>
    <ligand>
        <name>FMN</name>
        <dbReference type="ChEBI" id="CHEBI:58210"/>
    </ligand>
</feature>
<dbReference type="PANTHER" id="PTHR10851">
    <property type="entry name" value="PYRIDOXINE-5-PHOSPHATE OXIDASE"/>
    <property type="match status" value="1"/>
</dbReference>
<dbReference type="SUPFAM" id="SSF50475">
    <property type="entry name" value="FMN-binding split barrel"/>
    <property type="match status" value="1"/>
</dbReference>
<evidence type="ECO:0000256" key="7">
    <source>
        <dbReference type="ARBA" id="ARBA00023002"/>
    </source>
</evidence>
<dbReference type="FunFam" id="2.30.110.10:FF:000005">
    <property type="entry name" value="NAD(P)H-hydrate epimerase"/>
    <property type="match status" value="1"/>
</dbReference>
<comment type="pathway">
    <text evidence="2">Cofactor metabolism; pyridoxal 5'-phosphate salvage; pyridoxal 5'-phosphate from pyridoxine 5'-phosphate: step 1/1.</text>
</comment>
<feature type="binding site" evidence="10">
    <location>
        <position position="123"/>
    </location>
    <ligand>
        <name>substrate</name>
    </ligand>
</feature>
<dbReference type="PROSITE" id="PS01064">
    <property type="entry name" value="PYRIDOX_OXIDASE"/>
    <property type="match status" value="1"/>
</dbReference>
<comment type="subunit">
    <text evidence="4">Homodimer.</text>
</comment>
<dbReference type="PANTHER" id="PTHR10851:SF0">
    <property type="entry name" value="PYRIDOXINE-5'-PHOSPHATE OXIDASE"/>
    <property type="match status" value="1"/>
</dbReference>
<keyword evidence="6 11" id="KW-0288">FMN</keyword>
<dbReference type="InterPro" id="IPR011576">
    <property type="entry name" value="Pyridox_Oxase_N"/>
</dbReference>
<evidence type="ECO:0000256" key="10">
    <source>
        <dbReference type="PIRSR" id="PIRSR000190-1"/>
    </source>
</evidence>
<dbReference type="PIRSF" id="PIRSF000190">
    <property type="entry name" value="Pyd_amn-ph_oxd"/>
    <property type="match status" value="1"/>
</dbReference>
<dbReference type="GO" id="GO:0010181">
    <property type="term" value="F:FMN binding"/>
    <property type="evidence" value="ECO:0007669"/>
    <property type="project" value="UniProtKB-UniRule"/>
</dbReference>
<comment type="cofactor">
    <cofactor evidence="11">
        <name>FMN</name>
        <dbReference type="ChEBI" id="CHEBI:58210"/>
    </cofactor>
    <text evidence="11">Binds 1 FMN per subunit.</text>
</comment>
<evidence type="ECO:0000259" key="12">
    <source>
        <dbReference type="Pfam" id="PF01243"/>
    </source>
</evidence>
<feature type="binding site" evidence="11">
    <location>
        <position position="83"/>
    </location>
    <ligand>
        <name>FMN</name>
        <dbReference type="ChEBI" id="CHEBI:58210"/>
    </ligand>
</feature>
<organism evidence="14">
    <name type="scientific">uncultured Campylobacterales bacterium</name>
    <dbReference type="NCBI Taxonomy" id="352960"/>
    <lineage>
        <taxon>Bacteria</taxon>
        <taxon>Pseudomonadati</taxon>
        <taxon>Campylobacterota</taxon>
        <taxon>Epsilonproteobacteria</taxon>
        <taxon>Campylobacterales</taxon>
        <taxon>environmental samples</taxon>
    </lineage>
</organism>
<dbReference type="NCBIfam" id="NF004231">
    <property type="entry name" value="PRK05679.1"/>
    <property type="match status" value="1"/>
</dbReference>
<feature type="binding site" evidence="11">
    <location>
        <position position="195"/>
    </location>
    <ligand>
        <name>FMN</name>
        <dbReference type="ChEBI" id="CHEBI:58210"/>
    </ligand>
</feature>
<reference evidence="14" key="1">
    <citation type="submission" date="2020-01" db="EMBL/GenBank/DDBJ databases">
        <authorList>
            <person name="Meier V. D."/>
            <person name="Meier V D."/>
        </authorList>
    </citation>
    <scope>NUCLEOTIDE SEQUENCE</scope>
    <source>
        <strain evidence="14">HLG_WM_MAG_12</strain>
    </source>
</reference>
<feature type="binding site" evidence="10">
    <location>
        <begin position="7"/>
        <end position="10"/>
    </location>
    <ligand>
        <name>substrate</name>
    </ligand>
</feature>
<keyword evidence="8" id="KW-0664">Pyridoxine biosynthesis</keyword>
<evidence type="ECO:0000259" key="13">
    <source>
        <dbReference type="Pfam" id="PF10590"/>
    </source>
</evidence>